<name>A0ACC1B412_9ROSI</name>
<proteinExistence type="predicted"/>
<dbReference type="Proteomes" id="UP001164250">
    <property type="component" value="Chromosome 7"/>
</dbReference>
<keyword evidence="2" id="KW-1185">Reference proteome</keyword>
<dbReference type="EMBL" id="CM047903">
    <property type="protein sequence ID" value="KAJ0093649.1"/>
    <property type="molecule type" value="Genomic_DNA"/>
</dbReference>
<reference evidence="2" key="1">
    <citation type="journal article" date="2023" name="G3 (Bethesda)">
        <title>Genome assembly and association tests identify interacting loci associated with vigor, precocity, and sex in interspecific pistachio rootstocks.</title>
        <authorList>
            <person name="Palmer W."/>
            <person name="Jacygrad E."/>
            <person name="Sagayaradj S."/>
            <person name="Cavanaugh K."/>
            <person name="Han R."/>
            <person name="Bertier L."/>
            <person name="Beede B."/>
            <person name="Kafkas S."/>
            <person name="Golino D."/>
            <person name="Preece J."/>
            <person name="Michelmore R."/>
        </authorList>
    </citation>
    <scope>NUCLEOTIDE SEQUENCE [LARGE SCALE GENOMIC DNA]</scope>
</reference>
<comment type="caution">
    <text evidence="1">The sequence shown here is derived from an EMBL/GenBank/DDBJ whole genome shotgun (WGS) entry which is preliminary data.</text>
</comment>
<sequence length="421" mass="47660">MEISEQNVKSKAHILCYSFAVQGHLNPILQFCKRLASKGLKVTLVSTISASSKLIKTQSCSPVDVELLDVDLRDIPNTSKECERDETQDYFEHYKTVVAPSLAAFIENQMSSNYPPKFLVYDSIIPWALDITKRFGIDGAPFFTQSWSCNTMYYQFYREKSKVNAFEDQAMVLLPSLPPLKIKELPSFLNGIKAIGPTIPSKYLDNRLKNDKDYGLNLFKPNTETYLKWLDSKQPASVIYVSFGSLAALEKSQMEEIAWGLKNSNIFFLWVVRESESDNLPKNFSEETSEKGLVVSWCSQLEVLAHESVGCFMTHCGWNSTLEAVSVGVPMVAMPQWTDQPTNAKFIEDVWGVGMRARENGEGIVKREEIAVCIREVMQGERGKEIKRNSKKWKDLAKEAVDEGGSTDKNIQEFVAKLLYM</sequence>
<evidence type="ECO:0000313" key="1">
    <source>
        <dbReference type="EMBL" id="KAJ0093649.1"/>
    </source>
</evidence>
<organism evidence="1 2">
    <name type="scientific">Pistacia atlantica</name>
    <dbReference type="NCBI Taxonomy" id="434234"/>
    <lineage>
        <taxon>Eukaryota</taxon>
        <taxon>Viridiplantae</taxon>
        <taxon>Streptophyta</taxon>
        <taxon>Embryophyta</taxon>
        <taxon>Tracheophyta</taxon>
        <taxon>Spermatophyta</taxon>
        <taxon>Magnoliopsida</taxon>
        <taxon>eudicotyledons</taxon>
        <taxon>Gunneridae</taxon>
        <taxon>Pentapetalae</taxon>
        <taxon>rosids</taxon>
        <taxon>malvids</taxon>
        <taxon>Sapindales</taxon>
        <taxon>Anacardiaceae</taxon>
        <taxon>Pistacia</taxon>
    </lineage>
</organism>
<protein>
    <submittedName>
        <fullName evidence="1">Uncharacterized protein</fullName>
    </submittedName>
</protein>
<accession>A0ACC1B412</accession>
<evidence type="ECO:0000313" key="2">
    <source>
        <dbReference type="Proteomes" id="UP001164250"/>
    </source>
</evidence>
<gene>
    <name evidence="1" type="ORF">Patl1_26906</name>
</gene>